<evidence type="ECO:0000256" key="3">
    <source>
        <dbReference type="ARBA" id="ARBA00022525"/>
    </source>
</evidence>
<comment type="similarity">
    <text evidence="2">Belongs to the germin family.</text>
</comment>
<evidence type="ECO:0000313" key="8">
    <source>
        <dbReference type="Proteomes" id="UP001221757"/>
    </source>
</evidence>
<dbReference type="Gene3D" id="2.60.120.10">
    <property type="entry name" value="Jelly Rolls"/>
    <property type="match status" value="1"/>
</dbReference>
<keyword evidence="3" id="KW-0964">Secreted</keyword>
<keyword evidence="4" id="KW-0479">Metal-binding</keyword>
<reference evidence="7" key="1">
    <citation type="submission" date="2023-03" db="EMBL/GenBank/DDBJ databases">
        <title>Massive genome expansion in bonnet fungi (Mycena s.s.) driven by repeated elements and novel gene families across ecological guilds.</title>
        <authorList>
            <consortium name="Lawrence Berkeley National Laboratory"/>
            <person name="Harder C.B."/>
            <person name="Miyauchi S."/>
            <person name="Viragh M."/>
            <person name="Kuo A."/>
            <person name="Thoen E."/>
            <person name="Andreopoulos B."/>
            <person name="Lu D."/>
            <person name="Skrede I."/>
            <person name="Drula E."/>
            <person name="Henrissat B."/>
            <person name="Morin E."/>
            <person name="Kohler A."/>
            <person name="Barry K."/>
            <person name="LaButti K."/>
            <person name="Morin E."/>
            <person name="Salamov A."/>
            <person name="Lipzen A."/>
            <person name="Mereny Z."/>
            <person name="Hegedus B."/>
            <person name="Baldrian P."/>
            <person name="Stursova M."/>
            <person name="Weitz H."/>
            <person name="Taylor A."/>
            <person name="Grigoriev I.V."/>
            <person name="Nagy L.G."/>
            <person name="Martin F."/>
            <person name="Kauserud H."/>
        </authorList>
    </citation>
    <scope>NUCLEOTIDE SEQUENCE</scope>
    <source>
        <strain evidence="7">CBHHK067</strain>
    </source>
</reference>
<feature type="non-terminal residue" evidence="7">
    <location>
        <position position="105"/>
    </location>
</feature>
<evidence type="ECO:0000256" key="2">
    <source>
        <dbReference type="ARBA" id="ARBA00007456"/>
    </source>
</evidence>
<evidence type="ECO:0000256" key="1">
    <source>
        <dbReference type="ARBA" id="ARBA00004613"/>
    </source>
</evidence>
<evidence type="ECO:0000256" key="5">
    <source>
        <dbReference type="ARBA" id="ARBA00023211"/>
    </source>
</evidence>
<dbReference type="PANTHER" id="PTHR31238">
    <property type="entry name" value="GERMIN-LIKE PROTEIN SUBFAMILY 3 MEMBER 3"/>
    <property type="match status" value="1"/>
</dbReference>
<proteinExistence type="inferred from homology"/>
<comment type="caution">
    <text evidence="7">The sequence shown here is derived from an EMBL/GenBank/DDBJ whole genome shotgun (WGS) entry which is preliminary data.</text>
</comment>
<dbReference type="AlphaFoldDB" id="A0AAD7DPZ6"/>
<dbReference type="GO" id="GO:0005576">
    <property type="term" value="C:extracellular region"/>
    <property type="evidence" value="ECO:0007669"/>
    <property type="project" value="UniProtKB-SubCell"/>
</dbReference>
<sequence>VVNELPPGSMTVLPQGVIHFEMNEGCEPAMFVAGFNSEDPGVLSIAQRFFSLPMDIVGITMGDVGVQQVEGLEALIPDNIAVGTNKCLERCGLTRPPAQPTAQHQ</sequence>
<keyword evidence="8" id="KW-1185">Reference proteome</keyword>
<feature type="domain" description="Cupin type-1" evidence="6">
    <location>
        <begin position="4"/>
        <end position="52"/>
    </location>
</feature>
<dbReference type="PRINTS" id="PR00325">
    <property type="entry name" value="GERMIN"/>
</dbReference>
<accession>A0AAD7DPZ6</accession>
<keyword evidence="5" id="KW-0464">Manganese</keyword>
<evidence type="ECO:0000256" key="4">
    <source>
        <dbReference type="ARBA" id="ARBA00022723"/>
    </source>
</evidence>
<dbReference type="InterPro" id="IPR001929">
    <property type="entry name" value="Germin"/>
</dbReference>
<feature type="non-terminal residue" evidence="7">
    <location>
        <position position="1"/>
    </location>
</feature>
<gene>
    <name evidence="7" type="ORF">B0H17DRAFT_891718</name>
</gene>
<dbReference type="Pfam" id="PF00190">
    <property type="entry name" value="Cupin_1"/>
    <property type="match status" value="1"/>
</dbReference>
<dbReference type="SUPFAM" id="SSF51182">
    <property type="entry name" value="RmlC-like cupins"/>
    <property type="match status" value="1"/>
</dbReference>
<dbReference type="GO" id="GO:0030145">
    <property type="term" value="F:manganese ion binding"/>
    <property type="evidence" value="ECO:0007669"/>
    <property type="project" value="InterPro"/>
</dbReference>
<dbReference type="InterPro" id="IPR011051">
    <property type="entry name" value="RmlC_Cupin_sf"/>
</dbReference>
<name>A0AAD7DPZ6_MYCRO</name>
<dbReference type="InterPro" id="IPR006045">
    <property type="entry name" value="Cupin_1"/>
</dbReference>
<dbReference type="InterPro" id="IPR014710">
    <property type="entry name" value="RmlC-like_jellyroll"/>
</dbReference>
<evidence type="ECO:0000313" key="7">
    <source>
        <dbReference type="EMBL" id="KAJ7696473.1"/>
    </source>
</evidence>
<comment type="subcellular location">
    <subcellularLocation>
        <location evidence="1">Secreted</location>
    </subcellularLocation>
</comment>
<evidence type="ECO:0000259" key="6">
    <source>
        <dbReference type="Pfam" id="PF00190"/>
    </source>
</evidence>
<organism evidence="7 8">
    <name type="scientific">Mycena rosella</name>
    <name type="common">Pink bonnet</name>
    <name type="synonym">Agaricus rosellus</name>
    <dbReference type="NCBI Taxonomy" id="1033263"/>
    <lineage>
        <taxon>Eukaryota</taxon>
        <taxon>Fungi</taxon>
        <taxon>Dikarya</taxon>
        <taxon>Basidiomycota</taxon>
        <taxon>Agaricomycotina</taxon>
        <taxon>Agaricomycetes</taxon>
        <taxon>Agaricomycetidae</taxon>
        <taxon>Agaricales</taxon>
        <taxon>Marasmiineae</taxon>
        <taxon>Mycenaceae</taxon>
        <taxon>Mycena</taxon>
    </lineage>
</organism>
<dbReference type="Proteomes" id="UP001221757">
    <property type="component" value="Unassembled WGS sequence"/>
</dbReference>
<dbReference type="EMBL" id="JARKIE010000034">
    <property type="protein sequence ID" value="KAJ7696473.1"/>
    <property type="molecule type" value="Genomic_DNA"/>
</dbReference>
<protein>
    <recommendedName>
        <fullName evidence="6">Cupin type-1 domain-containing protein</fullName>
    </recommendedName>
</protein>